<dbReference type="InterPro" id="IPR050781">
    <property type="entry name" value="CWC22_splicing_factor"/>
</dbReference>
<dbReference type="Gene3D" id="1.25.40.180">
    <property type="match status" value="1"/>
</dbReference>
<evidence type="ECO:0000256" key="1">
    <source>
        <dbReference type="ARBA" id="ARBA00004123"/>
    </source>
</evidence>
<gene>
    <name evidence="6" type="ORF">HID58_068653</name>
</gene>
<comment type="caution">
    <text evidence="6">The sequence shown here is derived from an EMBL/GenBank/DDBJ whole genome shotgun (WGS) entry which is preliminary data.</text>
</comment>
<reference evidence="6 7" key="1">
    <citation type="submission" date="2021-05" db="EMBL/GenBank/DDBJ databases">
        <title>Genome Assembly of Synthetic Allotetraploid Brassica napus Reveals Homoeologous Exchanges between Subgenomes.</title>
        <authorList>
            <person name="Davis J.T."/>
        </authorList>
    </citation>
    <scope>NUCLEOTIDE SEQUENCE [LARGE SCALE GENOMIC DNA]</scope>
    <source>
        <strain evidence="7">cv. Da-Ae</strain>
        <tissue evidence="6">Seedling</tissue>
    </source>
</reference>
<evidence type="ECO:0000256" key="4">
    <source>
        <dbReference type="ARBA" id="ARBA00023242"/>
    </source>
</evidence>
<dbReference type="PANTHER" id="PTHR18034:SF9">
    <property type="entry name" value="MI DOMAIN-CONTAINING PROTEIN"/>
    <property type="match status" value="1"/>
</dbReference>
<accession>A0ABQ7ZM10</accession>
<dbReference type="EMBL" id="JAGKQM010000015">
    <property type="protein sequence ID" value="KAH0881259.1"/>
    <property type="molecule type" value="Genomic_DNA"/>
</dbReference>
<dbReference type="PROSITE" id="PS51366">
    <property type="entry name" value="MI"/>
    <property type="match status" value="1"/>
</dbReference>
<dbReference type="InterPro" id="IPR003890">
    <property type="entry name" value="MIF4G-like_typ-3"/>
</dbReference>
<sequence>MEGEGVYVPAFRRKEKTIDAERESWDELKRRINALVNKVSVHNLRHVVLELFEEDLIRGRGLLCRSCMKSQIASPSFTDVIAALIAVVNSKLPSIGDLLLKRLVLQIRRAYERSDKPLLLAVVKFLAHLVNQRVACEIIALEVIHMLLRKPTEDTLEVAVVFVRECGALLLDLSPRRFDVIFDVFRRVVQEGDLEFRSRCLIESLVALRRSNFEGYPAVRDELDLVDSDEKVMHVISLNILGEQEDDDDDDERTLIQDHTETDLVSLRRTIYQTIMSTLNFEEAGHKLLQIRLEPGQEMELCVMILECCAEEKTYRPFYEEDTTSSSRIFLKILFQELCEQMGMRALNEKLQDPTMEETFESIFPKDHPKNMRFSINFFTSIGLGDITEKLRQLLIN</sequence>
<keyword evidence="4" id="KW-0539">Nucleus</keyword>
<dbReference type="PANTHER" id="PTHR18034">
    <property type="entry name" value="CELL CYCLE CONTROL PROTEIN CWF22-RELATED"/>
    <property type="match status" value="1"/>
</dbReference>
<organism evidence="6 7">
    <name type="scientific">Brassica napus</name>
    <name type="common">Rape</name>
    <dbReference type="NCBI Taxonomy" id="3708"/>
    <lineage>
        <taxon>Eukaryota</taxon>
        <taxon>Viridiplantae</taxon>
        <taxon>Streptophyta</taxon>
        <taxon>Embryophyta</taxon>
        <taxon>Tracheophyta</taxon>
        <taxon>Spermatophyta</taxon>
        <taxon>Magnoliopsida</taxon>
        <taxon>eudicotyledons</taxon>
        <taxon>Gunneridae</taxon>
        <taxon>Pentapetalae</taxon>
        <taxon>rosids</taxon>
        <taxon>malvids</taxon>
        <taxon>Brassicales</taxon>
        <taxon>Brassicaceae</taxon>
        <taxon>Brassiceae</taxon>
        <taxon>Brassica</taxon>
    </lineage>
</organism>
<dbReference type="InterPro" id="IPR016024">
    <property type="entry name" value="ARM-type_fold"/>
</dbReference>
<dbReference type="Proteomes" id="UP000824890">
    <property type="component" value="Unassembled WGS sequence"/>
</dbReference>
<dbReference type="SUPFAM" id="SSF48371">
    <property type="entry name" value="ARM repeat"/>
    <property type="match status" value="1"/>
</dbReference>
<comment type="similarity">
    <text evidence="2">Belongs to the CWC22 family.</text>
</comment>
<dbReference type="Pfam" id="PF02854">
    <property type="entry name" value="MIF4G"/>
    <property type="match status" value="1"/>
</dbReference>
<dbReference type="Pfam" id="PF02847">
    <property type="entry name" value="MA3"/>
    <property type="match status" value="1"/>
</dbReference>
<keyword evidence="7" id="KW-1185">Reference proteome</keyword>
<dbReference type="SMART" id="SM00543">
    <property type="entry name" value="MIF4G"/>
    <property type="match status" value="1"/>
</dbReference>
<keyword evidence="3" id="KW-0810">Translation regulation</keyword>
<evidence type="ECO:0000259" key="5">
    <source>
        <dbReference type="PROSITE" id="PS51366"/>
    </source>
</evidence>
<proteinExistence type="inferred from homology"/>
<comment type="subcellular location">
    <subcellularLocation>
        <location evidence="1">Nucleus</location>
    </subcellularLocation>
</comment>
<evidence type="ECO:0000256" key="2">
    <source>
        <dbReference type="ARBA" id="ARBA00006856"/>
    </source>
</evidence>
<protein>
    <recommendedName>
        <fullName evidence="5">MI domain-containing protein</fullName>
    </recommendedName>
</protein>
<evidence type="ECO:0000313" key="7">
    <source>
        <dbReference type="Proteomes" id="UP000824890"/>
    </source>
</evidence>
<name>A0ABQ7ZM10_BRANA</name>
<evidence type="ECO:0000256" key="3">
    <source>
        <dbReference type="ARBA" id="ARBA00022845"/>
    </source>
</evidence>
<feature type="domain" description="MI" evidence="5">
    <location>
        <begin position="266"/>
        <end position="397"/>
    </location>
</feature>
<dbReference type="InterPro" id="IPR003891">
    <property type="entry name" value="Initiation_fac_eIF4g_MI"/>
</dbReference>
<evidence type="ECO:0000313" key="6">
    <source>
        <dbReference type="EMBL" id="KAH0881259.1"/>
    </source>
</evidence>